<dbReference type="InterPro" id="IPR047296">
    <property type="entry name" value="GIY-YIG_UvrC_Cho"/>
</dbReference>
<dbReference type="SUPFAM" id="SSF53098">
    <property type="entry name" value="Ribonuclease H-like"/>
    <property type="match status" value="1"/>
</dbReference>
<keyword evidence="2" id="KW-0227">DNA damage</keyword>
<evidence type="ECO:0000256" key="5">
    <source>
        <dbReference type="ARBA" id="ARBA00023204"/>
    </source>
</evidence>
<feature type="compositionally biased region" description="Gly residues" evidence="9">
    <location>
        <begin position="1"/>
        <end position="10"/>
    </location>
</feature>
<keyword evidence="3" id="KW-0228">DNA excision</keyword>
<evidence type="ECO:0000259" key="10">
    <source>
        <dbReference type="PROSITE" id="PS50151"/>
    </source>
</evidence>
<dbReference type="GO" id="GO:0003887">
    <property type="term" value="F:DNA-directed DNA polymerase activity"/>
    <property type="evidence" value="ECO:0007669"/>
    <property type="project" value="InterPro"/>
</dbReference>
<name>A0A6J4VK61_9BACT</name>
<dbReference type="PROSITE" id="PS50164">
    <property type="entry name" value="GIY_YIG"/>
    <property type="match status" value="1"/>
</dbReference>
<dbReference type="FunFam" id="3.30.420.10:FF:000045">
    <property type="entry name" value="3'-5' exonuclease DinG"/>
    <property type="match status" value="1"/>
</dbReference>
<evidence type="ECO:0000256" key="1">
    <source>
        <dbReference type="ARBA" id="ARBA00022490"/>
    </source>
</evidence>
<evidence type="ECO:0000256" key="4">
    <source>
        <dbReference type="ARBA" id="ARBA00022881"/>
    </source>
</evidence>
<organism evidence="12">
    <name type="scientific">uncultured Thermomicrobiales bacterium</name>
    <dbReference type="NCBI Taxonomy" id="1645740"/>
    <lineage>
        <taxon>Bacteria</taxon>
        <taxon>Pseudomonadati</taxon>
        <taxon>Thermomicrobiota</taxon>
        <taxon>Thermomicrobia</taxon>
        <taxon>Thermomicrobiales</taxon>
        <taxon>environmental samples</taxon>
    </lineage>
</organism>
<gene>
    <name evidence="12" type="ORF">AVDCRST_MAG49-4680</name>
</gene>
<dbReference type="AlphaFoldDB" id="A0A6J4VK61"/>
<dbReference type="SMART" id="SM00479">
    <property type="entry name" value="EXOIII"/>
    <property type="match status" value="1"/>
</dbReference>
<dbReference type="CDD" id="cd06127">
    <property type="entry name" value="DEDDh"/>
    <property type="match status" value="1"/>
</dbReference>
<feature type="compositionally biased region" description="Acidic residues" evidence="9">
    <location>
        <begin position="718"/>
        <end position="728"/>
    </location>
</feature>
<feature type="region of interest" description="Disordered" evidence="9">
    <location>
        <begin position="717"/>
        <end position="739"/>
    </location>
</feature>
<dbReference type="GO" id="GO:0003677">
    <property type="term" value="F:DNA binding"/>
    <property type="evidence" value="ECO:0007669"/>
    <property type="project" value="InterPro"/>
</dbReference>
<evidence type="ECO:0000256" key="6">
    <source>
        <dbReference type="ARBA" id="ARBA00023236"/>
    </source>
</evidence>
<keyword evidence="4" id="KW-0267">Excision nuclease</keyword>
<evidence type="ECO:0000256" key="2">
    <source>
        <dbReference type="ARBA" id="ARBA00022763"/>
    </source>
</evidence>
<dbReference type="EMBL" id="CADCWG010000330">
    <property type="protein sequence ID" value="CAA9580300.1"/>
    <property type="molecule type" value="Genomic_DNA"/>
</dbReference>
<keyword evidence="5" id="KW-0234">DNA repair</keyword>
<dbReference type="GO" id="GO:0006289">
    <property type="term" value="P:nucleotide-excision repair"/>
    <property type="evidence" value="ECO:0007669"/>
    <property type="project" value="InterPro"/>
</dbReference>
<evidence type="ECO:0000256" key="7">
    <source>
        <dbReference type="ARBA" id="ARBA00025483"/>
    </source>
</evidence>
<dbReference type="InterPro" id="IPR036876">
    <property type="entry name" value="UVR_dom_sf"/>
</dbReference>
<accession>A0A6J4VK61</accession>
<dbReference type="GO" id="GO:0009432">
    <property type="term" value="P:SOS response"/>
    <property type="evidence" value="ECO:0007669"/>
    <property type="project" value="UniProtKB-KW"/>
</dbReference>
<dbReference type="GO" id="GO:0006260">
    <property type="term" value="P:DNA replication"/>
    <property type="evidence" value="ECO:0007669"/>
    <property type="project" value="InterPro"/>
</dbReference>
<evidence type="ECO:0000313" key="12">
    <source>
        <dbReference type="EMBL" id="CAA9580300.1"/>
    </source>
</evidence>
<dbReference type="PANTHER" id="PTHR30562">
    <property type="entry name" value="UVRC/OXIDOREDUCTASE"/>
    <property type="match status" value="1"/>
</dbReference>
<dbReference type="InterPro" id="IPR013520">
    <property type="entry name" value="Ribonucl_H"/>
</dbReference>
<reference evidence="12" key="1">
    <citation type="submission" date="2020-02" db="EMBL/GenBank/DDBJ databases">
        <authorList>
            <person name="Meier V. D."/>
        </authorList>
    </citation>
    <scope>NUCLEOTIDE SEQUENCE</scope>
    <source>
        <strain evidence="12">AVDCRST_MAG49</strain>
    </source>
</reference>
<dbReference type="FunFam" id="3.40.1440.10:FF:000001">
    <property type="entry name" value="UvrABC system protein C"/>
    <property type="match status" value="1"/>
</dbReference>
<dbReference type="Pfam" id="PF01541">
    <property type="entry name" value="GIY-YIG"/>
    <property type="match status" value="1"/>
</dbReference>
<dbReference type="SUPFAM" id="SSF82771">
    <property type="entry name" value="GIY-YIG endonuclease"/>
    <property type="match status" value="1"/>
</dbReference>
<protein>
    <submittedName>
        <fullName evidence="12">Excinuclease ABC subunit C</fullName>
    </submittedName>
</protein>
<dbReference type="InterPro" id="IPR012337">
    <property type="entry name" value="RNaseH-like_sf"/>
</dbReference>
<dbReference type="PROSITE" id="PS50151">
    <property type="entry name" value="UVR"/>
    <property type="match status" value="1"/>
</dbReference>
<dbReference type="InterPro" id="IPR006054">
    <property type="entry name" value="DnaQ"/>
</dbReference>
<dbReference type="CDD" id="cd10434">
    <property type="entry name" value="GIY-YIG_UvrC_Cho"/>
    <property type="match status" value="1"/>
</dbReference>
<evidence type="ECO:0000259" key="11">
    <source>
        <dbReference type="PROSITE" id="PS50164"/>
    </source>
</evidence>
<feature type="domain" description="GIY-YIG" evidence="11">
    <location>
        <begin position="360"/>
        <end position="439"/>
    </location>
</feature>
<feature type="domain" description="UVR" evidence="10">
    <location>
        <begin position="551"/>
        <end position="586"/>
    </location>
</feature>
<feature type="region of interest" description="Disordered" evidence="9">
    <location>
        <begin position="1"/>
        <end position="73"/>
    </location>
</feature>
<dbReference type="SUPFAM" id="SSF46600">
    <property type="entry name" value="C-terminal UvrC-binding domain of UvrB"/>
    <property type="match status" value="1"/>
</dbReference>
<dbReference type="NCBIfam" id="TIGR00573">
    <property type="entry name" value="dnaq"/>
    <property type="match status" value="1"/>
</dbReference>
<sequence length="739" mass="80663">MEVGTGGDDTGSGHLLGTVPEMDGPRPGAGISAGTRRDNAGPTRVTDAPAVRRTLPARDGATVAPGPAADSGGSGRYAFLSERAAAFVEEKGGAVHEDLLIAHVFGGAGHVTMWRPLLRQVLATDPALTLRPDGCWATTATRLIDDGTPLLREFVAVDVETTGLKPTTQRVIEIAAVRFRDGVETGRFETLLNPGRRIPKFIVELTRITDTDVAEAPPFEEIAELFLEFLGPSLVVGHNVRFDLGFLDQELRRAGRPGLTNERVDTIGLATRFLPEVRKPSLDKVALACGLNPRKIHRAGVDAELTGQVAIRLLARARAEGVADVDLIKAVANSAERRPRDKVGRGRAVLDRSLLADIPRATGVYLMRDAYGHVVYVGKAKNLRDRVGSYYSQPIGYRRKMDGLLENLAAIDTVVVGSELEALLLEAQLIRRYQPRYNTALRSFEHYPFIRVDIANPWPRVTLAKERRGDGAAYFGPFRNKSGARKTVDLINGVIPLRTCSRSFKDARSYGSPCIQLDLGKCAGPCVGRADRETYRAMVHDVVRFLDGRDEVLYERLWGGLEDAAARLDFERAAKLRNDLRTVTQVVAAHRALREAAETQTLLLVLPAPDPAEREVVLVAGGRRWAQVRADRGDPPDLAWRLARAWDRYRASGHPPLDHDTVDEANILNRWLYHNAGHPAILPLGDPAPVGPEEWHGLARRALALDDDALTTAVAAAELDDPLPDDVDLSAGDSGEQQE</sequence>
<dbReference type="GO" id="GO:0004527">
    <property type="term" value="F:exonuclease activity"/>
    <property type="evidence" value="ECO:0007669"/>
    <property type="project" value="UniProtKB-ARBA"/>
</dbReference>
<evidence type="ECO:0000256" key="8">
    <source>
        <dbReference type="ARBA" id="ARBA00026073"/>
    </source>
</evidence>
<comment type="function">
    <text evidence="7">DNA polymerase III is a complex, multichain enzyme responsible for most of the replicative synthesis in bacteria. The epsilon subunit contain the editing function and is a proofreading 3'-5' exonuclease.</text>
</comment>
<dbReference type="Gene3D" id="3.30.420.10">
    <property type="entry name" value="Ribonuclease H-like superfamily/Ribonuclease H"/>
    <property type="match status" value="1"/>
</dbReference>
<dbReference type="InterPro" id="IPR000305">
    <property type="entry name" value="GIY-YIG_endonuc"/>
</dbReference>
<dbReference type="InterPro" id="IPR036397">
    <property type="entry name" value="RNaseH_sf"/>
</dbReference>
<evidence type="ECO:0000256" key="3">
    <source>
        <dbReference type="ARBA" id="ARBA00022769"/>
    </source>
</evidence>
<dbReference type="InterPro" id="IPR035901">
    <property type="entry name" value="GIY-YIG_endonuc_sf"/>
</dbReference>
<keyword evidence="1" id="KW-0963">Cytoplasm</keyword>
<evidence type="ECO:0000256" key="9">
    <source>
        <dbReference type="SAM" id="MobiDB-lite"/>
    </source>
</evidence>
<dbReference type="Gene3D" id="3.40.1440.10">
    <property type="entry name" value="GIY-YIG endonuclease"/>
    <property type="match status" value="1"/>
</dbReference>
<dbReference type="InterPro" id="IPR001943">
    <property type="entry name" value="UVR_dom"/>
</dbReference>
<keyword evidence="6" id="KW-0742">SOS response</keyword>
<dbReference type="SMART" id="SM00465">
    <property type="entry name" value="GIYc"/>
    <property type="match status" value="1"/>
</dbReference>
<dbReference type="GO" id="GO:0009380">
    <property type="term" value="C:excinuclease repair complex"/>
    <property type="evidence" value="ECO:0007669"/>
    <property type="project" value="TreeGrafter"/>
</dbReference>
<comment type="subunit">
    <text evidence="8">DNA polymerase III contains a core (composed of alpha, epsilon and theta chains) that associates with a tau subunit. This core dimerizes to form the POLIII' complex. PolIII' associates with the gamma complex (composed of gamma, delta, delta', psi and chi chains) and with the beta chain to form the complete DNA polymerase III complex.</text>
</comment>
<proteinExistence type="predicted"/>
<dbReference type="InterPro" id="IPR050066">
    <property type="entry name" value="UvrABC_protein_C"/>
</dbReference>
<dbReference type="Pfam" id="PF00929">
    <property type="entry name" value="RNase_T"/>
    <property type="match status" value="1"/>
</dbReference>
<dbReference type="PANTHER" id="PTHR30562:SF1">
    <property type="entry name" value="UVRABC SYSTEM PROTEIN C"/>
    <property type="match status" value="1"/>
</dbReference>